<sequence>MIAVGLVYVLPHSVNADETQNTLRSAVGQSAQYLAQNQTEAAALSLVEGGIDYWMADVGESLPEWVKRFEVETGVNSDGDFNWSVLTVQPLYQSDNLEHTFFTQLSQQRYDYLDLNRDVTNIGLGYRKLFADNTVLLGANTFFDWEWERQHKRAGFGVEAKWYGLDFTGNTYYGLGGASTKGLTGDTREEVLDGYDLELGAQVPYLPWLKVYGSRYVWDSERNNDDIKGWKTSLYADLHQNFSIEAGWQDDNFSEEEVFALVSFRFGFGAEEKGKKPVALSTAFVTDQAWEMRDMSTHTLDKVRRNNRIVVERVSSGVVITRGD</sequence>
<protein>
    <recommendedName>
        <fullName evidence="2">Inverse autotransporter beta-domain domain-containing protein</fullName>
    </recommendedName>
</protein>
<accession>A0A367WE20</accession>
<dbReference type="PANTHER" id="PTHR39576:SF2">
    <property type="entry name" value="ATTACHING AND EFFACING PROTEIN HOMOLOG-RELATED"/>
    <property type="match status" value="1"/>
</dbReference>
<dbReference type="PANTHER" id="PTHR39576">
    <property type="entry name" value="ATTACHING AND EFFACING PROTEIN HOMOLOG-RELATED-RELATED"/>
    <property type="match status" value="1"/>
</dbReference>
<evidence type="ECO:0000256" key="1">
    <source>
        <dbReference type="ARBA" id="ARBA00010116"/>
    </source>
</evidence>
<dbReference type="Gene3D" id="2.40.160.160">
    <property type="entry name" value="Inverse autotransporter, beta-domain"/>
    <property type="match status" value="1"/>
</dbReference>
<comment type="similarity">
    <text evidence="1">Belongs to the intimin/invasin family.</text>
</comment>
<evidence type="ECO:0000313" key="3">
    <source>
        <dbReference type="EMBL" id="RCK38811.1"/>
    </source>
</evidence>
<dbReference type="GO" id="GO:0009279">
    <property type="term" value="C:cell outer membrane"/>
    <property type="evidence" value="ECO:0007669"/>
    <property type="project" value="TreeGrafter"/>
</dbReference>
<dbReference type="AlphaFoldDB" id="A0A367WE20"/>
<dbReference type="InterPro" id="IPR051715">
    <property type="entry name" value="Intimin-Invasin_domain"/>
</dbReference>
<evidence type="ECO:0000259" key="2">
    <source>
        <dbReference type="Pfam" id="PF11924"/>
    </source>
</evidence>
<dbReference type="InterPro" id="IPR024519">
    <property type="entry name" value="IAT_beta"/>
</dbReference>
<reference evidence="3 4" key="1">
    <citation type="submission" date="2014-07" db="EMBL/GenBank/DDBJ databases">
        <title>Draft genome sequence of Thalassospira profundimaris 35.</title>
        <authorList>
            <person name="Lai Q."/>
            <person name="Shao Z."/>
        </authorList>
    </citation>
    <scope>NUCLEOTIDE SEQUENCE [LARGE SCALE GENOMIC DNA]</scope>
    <source>
        <strain evidence="3 4">35</strain>
    </source>
</reference>
<dbReference type="EMBL" id="JPWF01000002">
    <property type="protein sequence ID" value="RCK38811.1"/>
    <property type="molecule type" value="Genomic_DNA"/>
</dbReference>
<dbReference type="Pfam" id="PF11924">
    <property type="entry name" value="IAT_beta"/>
    <property type="match status" value="1"/>
</dbReference>
<name>A0A367WE20_9PROT</name>
<organism evidence="3 4">
    <name type="scientific">Thalassospira profundimaris</name>
    <dbReference type="NCBI Taxonomy" id="502049"/>
    <lineage>
        <taxon>Bacteria</taxon>
        <taxon>Pseudomonadati</taxon>
        <taxon>Pseudomonadota</taxon>
        <taxon>Alphaproteobacteria</taxon>
        <taxon>Rhodospirillales</taxon>
        <taxon>Thalassospiraceae</taxon>
        <taxon>Thalassospira</taxon>
    </lineage>
</organism>
<gene>
    <name evidence="3" type="ORF">TH19_03125</name>
</gene>
<evidence type="ECO:0000313" key="4">
    <source>
        <dbReference type="Proteomes" id="UP000253226"/>
    </source>
</evidence>
<comment type="caution">
    <text evidence="3">The sequence shown here is derived from an EMBL/GenBank/DDBJ whole genome shotgun (WGS) entry which is preliminary data.</text>
</comment>
<proteinExistence type="inferred from homology"/>
<dbReference type="InterPro" id="IPR038177">
    <property type="entry name" value="IAT_beta_sf"/>
</dbReference>
<dbReference type="Proteomes" id="UP000253226">
    <property type="component" value="Unassembled WGS sequence"/>
</dbReference>
<feature type="domain" description="Inverse autotransporter beta-domain" evidence="2">
    <location>
        <begin position="42"/>
        <end position="307"/>
    </location>
</feature>